<evidence type="ECO:0000256" key="1">
    <source>
        <dbReference type="SAM" id="SignalP"/>
    </source>
</evidence>
<name>A0A0G9GY25_9GAMM</name>
<gene>
    <name evidence="2" type="ORF">Y882_17235</name>
</gene>
<dbReference type="RefSeq" id="WP_244466373.1">
    <property type="nucleotide sequence ID" value="NZ_JPLA01000053.1"/>
</dbReference>
<dbReference type="AlphaFoldDB" id="A0A0G9GY25"/>
<keyword evidence="1" id="KW-0732">Signal</keyword>
<accession>A0A0G9GY25</accession>
<protein>
    <submittedName>
        <fullName evidence="2">Uncharacterized protein</fullName>
    </submittedName>
</protein>
<comment type="caution">
    <text evidence="2">The sequence shown here is derived from an EMBL/GenBank/DDBJ whole genome shotgun (WGS) entry which is preliminary data.</text>
</comment>
<feature type="chain" id="PRO_5005198106" evidence="1">
    <location>
        <begin position="26"/>
        <end position="153"/>
    </location>
</feature>
<dbReference type="Proteomes" id="UP000035481">
    <property type="component" value="Unassembled WGS sequence"/>
</dbReference>
<sequence>MLKALSRRACLFGVLALATSGAAFADKPPATGLGQSWPNASDVSSNPNFHAYVFNIGGIQFVQINDANGNVLGAVGTAGGQFITLPVGRFAQQVSTPQQGPAVPTTATPTTAPTTVYQDPATTVTATALSDGTMQLKASVSSCDPETCATHIQ</sequence>
<reference evidence="2 3" key="1">
    <citation type="journal article" date="2015" name="Antonie Van Leeuwenhoek">
        <title>A phylogenomic and molecular marker based taxonomic framework for the order Xanthomonadales: proposal to transfer the families Algiphilaceae and Solimonadaceae to the order Nevskiales ord. nov. and to create a new family within the order Xanthomonadales, the family Rhodanobacteraceae fam. nov., containing the genus Rhodanobacter and its closest relatives.</title>
        <authorList>
            <person name="Naushad S."/>
            <person name="Adeolu M."/>
            <person name="Wong S."/>
            <person name="Sohail M."/>
            <person name="Schellhorn H.E."/>
            <person name="Gupta R.S."/>
        </authorList>
    </citation>
    <scope>NUCLEOTIDE SEQUENCE [LARGE SCALE GENOMIC DNA]</scope>
    <source>
        <strain evidence="2 3">DSM 16301</strain>
    </source>
</reference>
<dbReference type="PATRIC" id="fig|1440762.4.peg.3205"/>
<evidence type="ECO:0000313" key="3">
    <source>
        <dbReference type="Proteomes" id="UP000035481"/>
    </source>
</evidence>
<evidence type="ECO:0000313" key="2">
    <source>
        <dbReference type="EMBL" id="KLD62183.1"/>
    </source>
</evidence>
<dbReference type="EMBL" id="JPLA01000053">
    <property type="protein sequence ID" value="KLD62183.1"/>
    <property type="molecule type" value="Genomic_DNA"/>
</dbReference>
<feature type="signal peptide" evidence="1">
    <location>
        <begin position="1"/>
        <end position="25"/>
    </location>
</feature>
<organism evidence="2 3">
    <name type="scientific">Dyella japonica DSM 16301</name>
    <dbReference type="NCBI Taxonomy" id="1440762"/>
    <lineage>
        <taxon>Bacteria</taxon>
        <taxon>Pseudomonadati</taxon>
        <taxon>Pseudomonadota</taxon>
        <taxon>Gammaproteobacteria</taxon>
        <taxon>Lysobacterales</taxon>
        <taxon>Rhodanobacteraceae</taxon>
        <taxon>Dyella</taxon>
    </lineage>
</organism>
<proteinExistence type="predicted"/>